<evidence type="ECO:0000313" key="1">
    <source>
        <dbReference type="EMBL" id="CBI25676.3"/>
    </source>
</evidence>
<proteinExistence type="predicted"/>
<accession>D7T594</accession>
<dbReference type="HOGENOM" id="CLU_2872246_0_0_1"/>
<organism evidence="1 2">
    <name type="scientific">Vitis vinifera</name>
    <name type="common">Grape</name>
    <dbReference type="NCBI Taxonomy" id="29760"/>
    <lineage>
        <taxon>Eukaryota</taxon>
        <taxon>Viridiplantae</taxon>
        <taxon>Streptophyta</taxon>
        <taxon>Embryophyta</taxon>
        <taxon>Tracheophyta</taxon>
        <taxon>Spermatophyta</taxon>
        <taxon>Magnoliopsida</taxon>
        <taxon>eudicotyledons</taxon>
        <taxon>Gunneridae</taxon>
        <taxon>Pentapetalae</taxon>
        <taxon>rosids</taxon>
        <taxon>Vitales</taxon>
        <taxon>Vitaceae</taxon>
        <taxon>Viteae</taxon>
        <taxon>Vitis</taxon>
    </lineage>
</organism>
<sequence>MIPPSKPSFALWWYRGNRNQSSEFLLQSNSRHRYGGRPPLSFASSSIRKVGFSRAHKLHSATEP</sequence>
<reference evidence="2" key="1">
    <citation type="journal article" date="2007" name="Nature">
        <title>The grapevine genome sequence suggests ancestral hexaploidization in major angiosperm phyla.</title>
        <authorList>
            <consortium name="The French-Italian Public Consortium for Grapevine Genome Characterization."/>
            <person name="Jaillon O."/>
            <person name="Aury J.-M."/>
            <person name="Noel B."/>
            <person name="Policriti A."/>
            <person name="Clepet C."/>
            <person name="Casagrande A."/>
            <person name="Choisne N."/>
            <person name="Aubourg S."/>
            <person name="Vitulo N."/>
            <person name="Jubin C."/>
            <person name="Vezzi A."/>
            <person name="Legeai F."/>
            <person name="Hugueney P."/>
            <person name="Dasilva C."/>
            <person name="Horner D."/>
            <person name="Mica E."/>
            <person name="Jublot D."/>
            <person name="Poulain J."/>
            <person name="Bruyere C."/>
            <person name="Billault A."/>
            <person name="Segurens B."/>
            <person name="Gouyvenoux M."/>
            <person name="Ugarte E."/>
            <person name="Cattonaro F."/>
            <person name="Anthouard V."/>
            <person name="Vico V."/>
            <person name="Del Fabbro C."/>
            <person name="Alaux M."/>
            <person name="Di Gaspero G."/>
            <person name="Dumas V."/>
            <person name="Felice N."/>
            <person name="Paillard S."/>
            <person name="Juman I."/>
            <person name="Moroldo M."/>
            <person name="Scalabrin S."/>
            <person name="Canaguier A."/>
            <person name="Le Clainche I."/>
            <person name="Malacrida G."/>
            <person name="Durand E."/>
            <person name="Pesole G."/>
            <person name="Laucou V."/>
            <person name="Chatelet P."/>
            <person name="Merdinoglu D."/>
            <person name="Delledonne M."/>
            <person name="Pezzotti M."/>
            <person name="Lecharny A."/>
            <person name="Scarpelli C."/>
            <person name="Artiguenave F."/>
            <person name="Pe M.E."/>
            <person name="Valle G."/>
            <person name="Morgante M."/>
            <person name="Caboche M."/>
            <person name="Adam-Blondon A.-F."/>
            <person name="Weissenbach J."/>
            <person name="Quetier F."/>
            <person name="Wincker P."/>
        </authorList>
    </citation>
    <scope>NUCLEOTIDE SEQUENCE [LARGE SCALE GENOMIC DNA]</scope>
    <source>
        <strain evidence="2">cv. Pinot noir / PN40024</strain>
    </source>
</reference>
<dbReference type="EMBL" id="FN595520">
    <property type="protein sequence ID" value="CBI25676.3"/>
    <property type="molecule type" value="Genomic_DNA"/>
</dbReference>
<dbReference type="InParanoid" id="D7T594"/>
<gene>
    <name evidence="1" type="ORF">VIT_00s0227g00080</name>
</gene>
<protein>
    <submittedName>
        <fullName evidence="1">Uncharacterized protein</fullName>
    </submittedName>
</protein>
<dbReference type="AlphaFoldDB" id="D7T594"/>
<name>D7T594_VITVI</name>
<dbReference type="PaxDb" id="29760-VIT_00s0227g00080.t01"/>
<keyword evidence="2" id="KW-1185">Reference proteome</keyword>
<evidence type="ECO:0000313" key="2">
    <source>
        <dbReference type="Proteomes" id="UP000009183"/>
    </source>
</evidence>
<dbReference type="Proteomes" id="UP000009183">
    <property type="component" value="Unassembled WGS sequence, unordered"/>
</dbReference>